<evidence type="ECO:0000313" key="8">
    <source>
        <dbReference type="EMBL" id="SUX43453.1"/>
    </source>
</evidence>
<keyword evidence="2 5" id="KW-0547">Nucleotide-binding</keyword>
<evidence type="ECO:0000256" key="4">
    <source>
        <dbReference type="ARBA" id="ARBA00023125"/>
    </source>
</evidence>
<dbReference type="AlphaFoldDB" id="A0A381FAF9"/>
<evidence type="ECO:0000313" key="10">
    <source>
        <dbReference type="Proteomes" id="UP000255231"/>
    </source>
</evidence>
<sequence length="708" mass="80469">MNKYKSYTAEELEEHNSNYLISSISYSKADQFARNPKAFEMIYLYGYRSKSSSTSVSGKAYHEAHKRYWKAYKVGEILTLPELCEIAYEFIEAIPANEWKTQKTTPTVAEAKIVATKKATQLIENFYTEKSIYEDHIAEILDVEIKITEYLTINGVDIPLPFVMIIDLVFKSKENKIIIVDHKSRISFTDEKEIALVSGDQAITYVKGYEAYSGLFVDEVWFAENKSSKNKDASQMQLKMFPIIMDYDTRILHEVLLYEPIKKMIEAVSDPDFLYIINKSDNYIDLAELLEFWSKTQINEVDEFDIDETKRDLLSKRHRKIRDSSIKTISPKIIKNFQANAASFIQFDLSTANMEPQKKIELILKSFGVHTQVAHTFSGFSSNTFLLEVASGTKMSSVQSYKLEIANALNVPNVRIAKDLKVFEGKAYLEVETGKKKDKFLPWDSTELKGQKVPIGKDNFGETIHWDLDNQSTPFVLVCGAAGSGKSGCLISVTEYIKRIHEVDEIIILDPKFEFSHYANDSKIEVFNDILDIEKRVEAVVDEMNELIKAGKKKKIVIIFDEFADAVANSRKGKDLEIWENVTVGYYKQTSAELFMGLPASPKTKLQKTGTLNSLEENMRIIKQKGRSVGIRGIDATQRASSKIITGDAKVNYSLMICFRVPKEIDSRVVLDDAGAEILTGMGDGLFKSPEYPDLVRFQSFYKQPESA</sequence>
<protein>
    <submittedName>
        <fullName evidence="7">PD-(D/E)XK nuclease superfamily protein</fullName>
    </submittedName>
    <submittedName>
        <fullName evidence="8">Septum-associated FtsK-like translocase of DNA</fullName>
    </submittedName>
</protein>
<gene>
    <name evidence="8" type="primary">sftA</name>
    <name evidence="8" type="ORF">NCTC13560_02028</name>
    <name evidence="7" type="ORF">SAMN05421682_115123</name>
</gene>
<evidence type="ECO:0000256" key="5">
    <source>
        <dbReference type="PROSITE-ProRule" id="PRU00289"/>
    </source>
</evidence>
<dbReference type="PANTHER" id="PTHR22683">
    <property type="entry name" value="SPORULATION PROTEIN RELATED"/>
    <property type="match status" value="1"/>
</dbReference>
<dbReference type="PROSITE" id="PS50901">
    <property type="entry name" value="FTSK"/>
    <property type="match status" value="1"/>
</dbReference>
<dbReference type="EMBL" id="UFVS01000001">
    <property type="protein sequence ID" value="SUX43453.1"/>
    <property type="molecule type" value="Genomic_DNA"/>
</dbReference>
<reference evidence="7 9" key="1">
    <citation type="submission" date="2017-01" db="EMBL/GenBank/DDBJ databases">
        <authorList>
            <person name="Varghese N."/>
            <person name="Submissions S."/>
        </authorList>
    </citation>
    <scope>NUCLEOTIDE SEQUENCE [LARGE SCALE GENOMIC DNA]</scope>
    <source>
        <strain evidence="7 9">ATCC 27950</strain>
    </source>
</reference>
<reference evidence="8 10" key="2">
    <citation type="submission" date="2018-06" db="EMBL/GenBank/DDBJ databases">
        <authorList>
            <consortium name="Pathogen Informatics"/>
            <person name="Doyle S."/>
        </authorList>
    </citation>
    <scope>NUCLEOTIDE SEQUENCE [LARGE SCALE GENOMIC DNA]</scope>
    <source>
        <strain evidence="8 10">NCTC13560</strain>
    </source>
</reference>
<dbReference type="InterPro" id="IPR038726">
    <property type="entry name" value="PDDEXK_AddAB-type"/>
</dbReference>
<evidence type="ECO:0000256" key="2">
    <source>
        <dbReference type="ARBA" id="ARBA00022741"/>
    </source>
</evidence>
<dbReference type="OrthoDB" id="1273866at2"/>
<organism evidence="8 10">
    <name type="scientific">Chryseobacterium indoltheticum</name>
    <dbReference type="NCBI Taxonomy" id="254"/>
    <lineage>
        <taxon>Bacteria</taxon>
        <taxon>Pseudomonadati</taxon>
        <taxon>Bacteroidota</taxon>
        <taxon>Flavobacteriia</taxon>
        <taxon>Flavobacteriales</taxon>
        <taxon>Weeksellaceae</taxon>
        <taxon>Chryseobacterium group</taxon>
        <taxon>Chryseobacterium</taxon>
    </lineage>
</organism>
<keyword evidence="4" id="KW-0238">DNA-binding</keyword>
<dbReference type="PANTHER" id="PTHR22683:SF41">
    <property type="entry name" value="DNA TRANSLOCASE FTSK"/>
    <property type="match status" value="1"/>
</dbReference>
<dbReference type="GO" id="GO:0003677">
    <property type="term" value="F:DNA binding"/>
    <property type="evidence" value="ECO:0007669"/>
    <property type="project" value="UniProtKB-KW"/>
</dbReference>
<dbReference type="InterPro" id="IPR041027">
    <property type="entry name" value="FtsK_alpha"/>
</dbReference>
<name>A0A381FAF9_9FLAO</name>
<comment type="similarity">
    <text evidence="1">Belongs to the FtsK/SpoIIIE/SftA family.</text>
</comment>
<keyword evidence="3 5" id="KW-0067">ATP-binding</keyword>
<accession>A0A381FAF9</accession>
<dbReference type="InterPro" id="IPR002543">
    <property type="entry name" value="FtsK_dom"/>
</dbReference>
<feature type="domain" description="FtsK" evidence="6">
    <location>
        <begin position="461"/>
        <end position="668"/>
    </location>
</feature>
<dbReference type="GO" id="GO:0005524">
    <property type="term" value="F:ATP binding"/>
    <property type="evidence" value="ECO:0007669"/>
    <property type="project" value="UniProtKB-UniRule"/>
</dbReference>
<evidence type="ECO:0000259" key="6">
    <source>
        <dbReference type="PROSITE" id="PS50901"/>
    </source>
</evidence>
<evidence type="ECO:0000256" key="3">
    <source>
        <dbReference type="ARBA" id="ARBA00022840"/>
    </source>
</evidence>
<dbReference type="GeneID" id="303673464"/>
<dbReference type="Gene3D" id="3.40.50.300">
    <property type="entry name" value="P-loop containing nucleotide triphosphate hydrolases"/>
    <property type="match status" value="1"/>
</dbReference>
<evidence type="ECO:0000313" key="9">
    <source>
        <dbReference type="Proteomes" id="UP000185725"/>
    </source>
</evidence>
<dbReference type="Proteomes" id="UP000185725">
    <property type="component" value="Unassembled WGS sequence"/>
</dbReference>
<dbReference type="Pfam" id="PF12705">
    <property type="entry name" value="PDDEXK_1"/>
    <property type="match status" value="1"/>
</dbReference>
<dbReference type="SUPFAM" id="SSF52540">
    <property type="entry name" value="P-loop containing nucleoside triphosphate hydrolases"/>
    <property type="match status" value="1"/>
</dbReference>
<dbReference type="InterPro" id="IPR027417">
    <property type="entry name" value="P-loop_NTPase"/>
</dbReference>
<dbReference type="Gene3D" id="3.30.980.40">
    <property type="match status" value="1"/>
</dbReference>
<keyword evidence="9" id="KW-1185">Reference proteome</keyword>
<evidence type="ECO:0000313" key="7">
    <source>
        <dbReference type="EMBL" id="SIR25120.1"/>
    </source>
</evidence>
<dbReference type="RefSeq" id="WP_076562377.1">
    <property type="nucleotide sequence ID" value="NZ_CP033929.1"/>
</dbReference>
<proteinExistence type="inferred from homology"/>
<dbReference type="EMBL" id="FTMF01000015">
    <property type="protein sequence ID" value="SIR25120.1"/>
    <property type="molecule type" value="Genomic_DNA"/>
</dbReference>
<feature type="binding site" evidence="5">
    <location>
        <begin position="480"/>
        <end position="487"/>
    </location>
    <ligand>
        <name>ATP</name>
        <dbReference type="ChEBI" id="CHEBI:30616"/>
    </ligand>
</feature>
<dbReference type="InterPro" id="IPR050206">
    <property type="entry name" value="FtsK/SpoIIIE/SftA"/>
</dbReference>
<evidence type="ECO:0000256" key="1">
    <source>
        <dbReference type="ARBA" id="ARBA00006474"/>
    </source>
</evidence>
<dbReference type="Proteomes" id="UP000255231">
    <property type="component" value="Unassembled WGS sequence"/>
</dbReference>
<dbReference type="KEGG" id="cil:EG358_07120"/>
<dbReference type="Pfam" id="PF17854">
    <property type="entry name" value="FtsK_alpha"/>
    <property type="match status" value="1"/>
</dbReference>